<feature type="region of interest" description="Disordered" evidence="1">
    <location>
        <begin position="543"/>
        <end position="562"/>
    </location>
</feature>
<feature type="compositionally biased region" description="Polar residues" evidence="1">
    <location>
        <begin position="444"/>
        <end position="454"/>
    </location>
</feature>
<dbReference type="VEuPathDB" id="FungiDB:PPTG_08513"/>
<dbReference type="Proteomes" id="UP000053864">
    <property type="component" value="Unassembled WGS sequence"/>
</dbReference>
<dbReference type="AlphaFoldDB" id="W2JJL7"/>
<accession>W2JJL7</accession>
<organism evidence="2 3">
    <name type="scientific">Phytophthora nicotianae</name>
    <name type="common">Potato buckeye rot agent</name>
    <name type="synonym">Phytophthora parasitica</name>
    <dbReference type="NCBI Taxonomy" id="4792"/>
    <lineage>
        <taxon>Eukaryota</taxon>
        <taxon>Sar</taxon>
        <taxon>Stramenopiles</taxon>
        <taxon>Oomycota</taxon>
        <taxon>Peronosporomycetes</taxon>
        <taxon>Peronosporales</taxon>
        <taxon>Peronosporaceae</taxon>
        <taxon>Phytophthora</taxon>
    </lineage>
</organism>
<feature type="compositionally biased region" description="Low complexity" evidence="1">
    <location>
        <begin position="271"/>
        <end position="280"/>
    </location>
</feature>
<feature type="compositionally biased region" description="Basic and acidic residues" evidence="1">
    <location>
        <begin position="455"/>
        <end position="472"/>
    </location>
</feature>
<name>W2JJL7_PHYNI</name>
<proteinExistence type="predicted"/>
<protein>
    <submittedName>
        <fullName evidence="2">Uncharacterized protein</fullName>
    </submittedName>
</protein>
<evidence type="ECO:0000256" key="1">
    <source>
        <dbReference type="SAM" id="MobiDB-lite"/>
    </source>
</evidence>
<feature type="region of interest" description="Disordered" evidence="1">
    <location>
        <begin position="444"/>
        <end position="478"/>
    </location>
</feature>
<sequence>MTPEIPITRPRSQLQDDNDNDAYSLQQNSEAISVEVVGSDAASITDTRSIDDIEGTVMELLGDIAIDSAAIAIEKTVYCRLLQFVAAWGCSVIQEVLDSAIAPTIDTDVNSNDDSVLNNSRVLLGRNDLPLENLDPPKSCSLDYSYQRGQLPTKEPQQSYYDTEGLDVKAATRSHPRPSSIASSRMTMRSKVRKKQDDTKVVELSGPQPGVPYSTEVPQLRSARNRIVSPRKASNMGQAEQDLTINSNAAELQLTIDTESPGQENGEPSRRSLSPSSITSSRRRPHPPGSAQNGKSTKTLLFGEKEDEVQVEYAVLKTSPRRVSSSSKSILPNIENGRTKSRSNAPFPAFGVANEKESFNVEEPLDQLFHAMPLSPGVKVRVGEKANDGPDLPHFASRMQRSTFVRMETSTLQSQVSDLVASRSSSPINQLKVQELGRGTFLTETAWESSPTERSSARDHDRFNCDKADSGSKSDCVSSTELTTSCSCDSSSSLTLFRKSTKVHRPCRSCNKSNAESNGADTINYTDLIKQRAFHVKPTCLPSSPAKRVPGVSPRRVMSAPATSPLARRNLLLTKKISQ</sequence>
<evidence type="ECO:0000313" key="2">
    <source>
        <dbReference type="EMBL" id="ETL46606.1"/>
    </source>
</evidence>
<dbReference type="EMBL" id="KI671492">
    <property type="protein sequence ID" value="ETL46606.1"/>
    <property type="molecule type" value="Genomic_DNA"/>
</dbReference>
<gene>
    <name evidence="2" type="ORF">L916_03511</name>
</gene>
<evidence type="ECO:0000313" key="3">
    <source>
        <dbReference type="Proteomes" id="UP000053864"/>
    </source>
</evidence>
<feature type="compositionally biased region" description="Polar residues" evidence="1">
    <location>
        <begin position="290"/>
        <end position="299"/>
    </location>
</feature>
<reference evidence="2 3" key="1">
    <citation type="submission" date="2013-11" db="EMBL/GenBank/DDBJ databases">
        <title>The Genome Sequence of Phytophthora parasitica CJ05E6.</title>
        <authorList>
            <consortium name="The Broad Institute Genomics Platform"/>
            <person name="Russ C."/>
            <person name="Tyler B."/>
            <person name="Panabieres F."/>
            <person name="Shan W."/>
            <person name="Tripathy S."/>
            <person name="Grunwald N."/>
            <person name="Machado M."/>
            <person name="Johnson C.S."/>
            <person name="Arredondo F."/>
            <person name="Hong C."/>
            <person name="Coffey M."/>
            <person name="Young S.K."/>
            <person name="Zeng Q."/>
            <person name="Gargeya S."/>
            <person name="Fitzgerald M."/>
            <person name="Abouelleil A."/>
            <person name="Alvarado L."/>
            <person name="Chapman S.B."/>
            <person name="Gainer-Dewar J."/>
            <person name="Goldberg J."/>
            <person name="Griggs A."/>
            <person name="Gujja S."/>
            <person name="Hansen M."/>
            <person name="Howarth C."/>
            <person name="Imamovic A."/>
            <person name="Ireland A."/>
            <person name="Larimer J."/>
            <person name="McCowan C."/>
            <person name="Murphy C."/>
            <person name="Pearson M."/>
            <person name="Poon T.W."/>
            <person name="Priest M."/>
            <person name="Roberts A."/>
            <person name="Saif S."/>
            <person name="Shea T."/>
            <person name="Sykes S."/>
            <person name="Wortman J."/>
            <person name="Nusbaum C."/>
            <person name="Birren B."/>
        </authorList>
    </citation>
    <scope>NUCLEOTIDE SEQUENCE [LARGE SCALE GENOMIC DNA]</scope>
    <source>
        <strain evidence="2 3">CJ05E6</strain>
    </source>
</reference>
<feature type="region of interest" description="Disordered" evidence="1">
    <location>
        <begin position="258"/>
        <end position="301"/>
    </location>
</feature>
<feature type="region of interest" description="Disordered" evidence="1">
    <location>
        <begin position="166"/>
        <end position="219"/>
    </location>
</feature>